<evidence type="ECO:0000313" key="2">
    <source>
        <dbReference type="Proteomes" id="UP000266634"/>
    </source>
</evidence>
<dbReference type="Proteomes" id="UP000266634">
    <property type="component" value="Unassembled WGS sequence"/>
</dbReference>
<sequence>MIARRMHGDQGEQEFAYKLFLPTWRPFIGGGSQGTLVPVSEDSFHPGEGGCIDLATTLLALEWDLTPEAWVEANRWRAERDRAGLSALKRSDRRFLAQLSRGRSPDYPFDAGPWDGPVD</sequence>
<name>A0A399SR36_9MICO</name>
<evidence type="ECO:0000313" key="1">
    <source>
        <dbReference type="EMBL" id="RIJ44882.1"/>
    </source>
</evidence>
<proteinExistence type="predicted"/>
<accession>A0A399SR36</accession>
<gene>
    <name evidence="1" type="ORF">DZF93_01130</name>
</gene>
<dbReference type="EMBL" id="QWEA01000012">
    <property type="protein sequence ID" value="RIJ44882.1"/>
    <property type="molecule type" value="Genomic_DNA"/>
</dbReference>
<reference evidence="1 2" key="1">
    <citation type="submission" date="2018-08" db="EMBL/GenBank/DDBJ databases">
        <title>Genome Sequence of Clavibacter michiganensis Subspecies type strains, and the Atypical Peach-Colored Strains Isolated from Tomato.</title>
        <authorList>
            <person name="Osdaghi E."/>
            <person name="Portier P."/>
            <person name="Briand M."/>
            <person name="Jacques M.-A."/>
        </authorList>
    </citation>
    <scope>NUCLEOTIDE SEQUENCE [LARGE SCALE GENOMIC DNA]</scope>
    <source>
        <strain evidence="1 2">CFBP 6488</strain>
    </source>
</reference>
<organism evidence="1 2">
    <name type="scientific">Clavibacter michiganensis subsp. insidiosus</name>
    <dbReference type="NCBI Taxonomy" id="33014"/>
    <lineage>
        <taxon>Bacteria</taxon>
        <taxon>Bacillati</taxon>
        <taxon>Actinomycetota</taxon>
        <taxon>Actinomycetes</taxon>
        <taxon>Micrococcales</taxon>
        <taxon>Microbacteriaceae</taxon>
        <taxon>Clavibacter</taxon>
    </lineage>
</organism>
<comment type="caution">
    <text evidence="1">The sequence shown here is derived from an EMBL/GenBank/DDBJ whole genome shotgun (WGS) entry which is preliminary data.</text>
</comment>
<protein>
    <submittedName>
        <fullName evidence="1">Uncharacterized protein</fullName>
    </submittedName>
</protein>
<dbReference type="AlphaFoldDB" id="A0A399SR36"/>